<accession>A0A942THD7</accession>
<protein>
    <submittedName>
        <fullName evidence="1">Uncharacterized protein</fullName>
    </submittedName>
</protein>
<dbReference type="RefSeq" id="WP_213125864.1">
    <property type="nucleotide sequence ID" value="NZ_JAGYPG010000003.1"/>
</dbReference>
<proteinExistence type="predicted"/>
<comment type="caution">
    <text evidence="1">The sequence shown here is derived from an EMBL/GenBank/DDBJ whole genome shotgun (WGS) entry which is preliminary data.</text>
</comment>
<dbReference type="AlphaFoldDB" id="A0A942THD7"/>
<gene>
    <name evidence="1" type="ORF">KHA97_16390</name>
</gene>
<sequence length="97" mass="11119">MGGFIISYATKIVKQVMDDVFFRKGFSNTLTGGVFEAREAIFDKFLFLINGGIKKEDELEMKQYLIDECHYTEHEIRAAMKGIVALHGYAECIKLFK</sequence>
<dbReference type="EMBL" id="JAGYPG010000003">
    <property type="protein sequence ID" value="MBS4196632.1"/>
    <property type="molecule type" value="Genomic_DNA"/>
</dbReference>
<keyword evidence="2" id="KW-1185">Reference proteome</keyword>
<name>A0A942THD7_9BACI</name>
<dbReference type="Proteomes" id="UP000681414">
    <property type="component" value="Unassembled WGS sequence"/>
</dbReference>
<evidence type="ECO:0000313" key="1">
    <source>
        <dbReference type="EMBL" id="MBS4196632.1"/>
    </source>
</evidence>
<evidence type="ECO:0000313" key="2">
    <source>
        <dbReference type="Proteomes" id="UP000681414"/>
    </source>
</evidence>
<reference evidence="1 2" key="1">
    <citation type="submission" date="2021-05" db="EMBL/GenBank/DDBJ databases">
        <title>Novel Bacillus species.</title>
        <authorList>
            <person name="Liu G."/>
        </authorList>
    </citation>
    <scope>NUCLEOTIDE SEQUENCE [LARGE SCALE GENOMIC DNA]</scope>
    <source>
        <strain evidence="2">FJAT-49780</strain>
    </source>
</reference>
<organism evidence="1 2">
    <name type="scientific">Lederbergia citri</name>
    <dbReference type="NCBI Taxonomy" id="2833580"/>
    <lineage>
        <taxon>Bacteria</taxon>
        <taxon>Bacillati</taxon>
        <taxon>Bacillota</taxon>
        <taxon>Bacilli</taxon>
        <taxon>Bacillales</taxon>
        <taxon>Bacillaceae</taxon>
        <taxon>Lederbergia</taxon>
    </lineage>
</organism>